<gene>
    <name evidence="1" type="ORF">MG293_017287</name>
</gene>
<dbReference type="AlphaFoldDB" id="A0AAD4TVB9"/>
<organism evidence="1 2">
    <name type="scientific">Ovis ammon polii</name>
    <dbReference type="NCBI Taxonomy" id="230172"/>
    <lineage>
        <taxon>Eukaryota</taxon>
        <taxon>Metazoa</taxon>
        <taxon>Chordata</taxon>
        <taxon>Craniata</taxon>
        <taxon>Vertebrata</taxon>
        <taxon>Euteleostomi</taxon>
        <taxon>Mammalia</taxon>
        <taxon>Eutheria</taxon>
        <taxon>Laurasiatheria</taxon>
        <taxon>Artiodactyla</taxon>
        <taxon>Ruminantia</taxon>
        <taxon>Pecora</taxon>
        <taxon>Bovidae</taxon>
        <taxon>Caprinae</taxon>
        <taxon>Ovis</taxon>
    </lineage>
</organism>
<dbReference type="Proteomes" id="UP001214576">
    <property type="component" value="Unassembled WGS sequence"/>
</dbReference>
<sequence>FGAEFWIVDHSVLPDLVCDYLQDVRLNNRQEFVDCCPHWRLLYPSLAYTFHKPYPNQCIATAGECASVYFCMVREQPFWVNFNIRVFLLVQPERCYRTIVCRGYLHLRNGKTQKNSRFTC</sequence>
<evidence type="ECO:0000313" key="2">
    <source>
        <dbReference type="Proteomes" id="UP001214576"/>
    </source>
</evidence>
<accession>A0AAD4TVB9</accession>
<comment type="caution">
    <text evidence="1">The sequence shown here is derived from an EMBL/GenBank/DDBJ whole genome shotgun (WGS) entry which is preliminary data.</text>
</comment>
<evidence type="ECO:0000313" key="1">
    <source>
        <dbReference type="EMBL" id="KAI4532879.1"/>
    </source>
</evidence>
<proteinExistence type="predicted"/>
<reference evidence="1" key="1">
    <citation type="submission" date="2022-03" db="EMBL/GenBank/DDBJ databases">
        <title>Genomic analyses of argali, domestic sheep and their hybrids provide insights into chromosomal evolution, heterosis and genetic basis of agronomic traits.</title>
        <authorList>
            <person name="Li M."/>
        </authorList>
    </citation>
    <scope>NUCLEOTIDE SEQUENCE</scope>
    <source>
        <strain evidence="1">CAU-MHL-2022a</strain>
        <tissue evidence="1">Skin</tissue>
    </source>
</reference>
<name>A0AAD4TVB9_OVIAM</name>
<dbReference type="EMBL" id="JAKZEL010000021">
    <property type="protein sequence ID" value="KAI4532879.1"/>
    <property type="molecule type" value="Genomic_DNA"/>
</dbReference>
<protein>
    <submittedName>
        <fullName evidence="1">Uncharacterized protein</fullName>
    </submittedName>
</protein>
<feature type="non-terminal residue" evidence="1">
    <location>
        <position position="120"/>
    </location>
</feature>
<keyword evidence="2" id="KW-1185">Reference proteome</keyword>